<dbReference type="PROSITE" id="PS51722">
    <property type="entry name" value="G_TR_2"/>
    <property type="match status" value="1"/>
</dbReference>
<dbReference type="InterPro" id="IPR009001">
    <property type="entry name" value="Transl_elong_EF1A/Init_IF2_C"/>
</dbReference>
<evidence type="ECO:0000256" key="3">
    <source>
        <dbReference type="ARBA" id="ARBA00007249"/>
    </source>
</evidence>
<dbReference type="CDD" id="cd04093">
    <property type="entry name" value="HBS1_C_III"/>
    <property type="match status" value="1"/>
</dbReference>
<evidence type="ECO:0000256" key="12">
    <source>
        <dbReference type="ARBA" id="ARBA00049117"/>
    </source>
</evidence>
<dbReference type="SUPFAM" id="SSF50465">
    <property type="entry name" value="EF-Tu/eEF-1alpha/eIF2-gamma C-terminal domain"/>
    <property type="match status" value="1"/>
</dbReference>
<feature type="non-terminal residue" evidence="15">
    <location>
        <position position="1"/>
    </location>
</feature>
<evidence type="ECO:0000256" key="13">
    <source>
        <dbReference type="SAM" id="MobiDB-lite"/>
    </source>
</evidence>
<dbReference type="PRINTS" id="PR00315">
    <property type="entry name" value="ELONGATNFCT"/>
</dbReference>
<evidence type="ECO:0000313" key="16">
    <source>
        <dbReference type="Proteomes" id="UP000015453"/>
    </source>
</evidence>
<comment type="catalytic activity">
    <reaction evidence="12">
        <text>GTP + H2O = GDP + phosphate + H(+)</text>
        <dbReference type="Rhea" id="RHEA:19669"/>
        <dbReference type="ChEBI" id="CHEBI:15377"/>
        <dbReference type="ChEBI" id="CHEBI:15378"/>
        <dbReference type="ChEBI" id="CHEBI:37565"/>
        <dbReference type="ChEBI" id="CHEBI:43474"/>
        <dbReference type="ChEBI" id="CHEBI:58189"/>
    </reaction>
    <physiologicalReaction direction="left-to-right" evidence="12">
        <dbReference type="Rhea" id="RHEA:19670"/>
    </physiologicalReaction>
</comment>
<comment type="function">
    <text evidence="1">This protein promotes the GTP-dependent binding of aminoacyl-tRNA to the A-site of ribosomes during protein biosynthesis.</text>
</comment>
<dbReference type="Pfam" id="PF00009">
    <property type="entry name" value="GTP_EFTU"/>
    <property type="match status" value="1"/>
</dbReference>
<accession>S8C443</accession>
<dbReference type="Proteomes" id="UP000015453">
    <property type="component" value="Unassembled WGS sequence"/>
</dbReference>
<sequence>VWRCPICTYDNEDSFSACDICGVLRNPLVKANDRSESAGGILSSVSETNVFVEPNLTDKGRENFNGVLEKSYSGTSSGKKLVDFTSESSNSPYPSSLKPKADIETKPTSLEPYNSKKHTMPEMLEGISNQLNLAVVGHVDSGKSTLCGRLLHLLGSVSQKDMKKFEEEAKQIGKGSFAYAWTLDESSEERERGITMTVGVAFFKSGKYDVVLLDSPGHRDFVPNMISGATQADAAILVIDGSMGSFEAGMDAEKGQTREHAQVIRSFGVDQIIVVVNKMDVVGFSEERYVAIKEKLGTFLRSCGYKDSSISYIPASAIENQNLIAKPSDDRLYWFEGPSVLEAIDSIQLPARDYEKPLLMPVCDVIKSESERRILACGKLERGAVFAGRKVLIMPSGEMASVECLQRDAVVCDVARAGDHVALSLRGIDDRYVVSGGVICDPEYPVGVGRHFELKILVLDISTPILIGAQLEFHVHHAKNAARVEKLLSVLDPKTGSVKKKSPRYLLAKQSAAVEVSVDGSVCVEEYSKCRALGRVFLRWSGRCVAIGIVTRVIQ</sequence>
<dbReference type="InterPro" id="IPR000795">
    <property type="entry name" value="T_Tr_GTP-bd_dom"/>
</dbReference>
<dbReference type="InterPro" id="IPR027417">
    <property type="entry name" value="P-loop_NTPase"/>
</dbReference>
<dbReference type="FunFam" id="3.40.50.300:FF:000204">
    <property type="entry name" value="Translation elongation factor Tu"/>
    <property type="match status" value="1"/>
</dbReference>
<name>S8C443_9LAMI</name>
<dbReference type="InterPro" id="IPR050100">
    <property type="entry name" value="TRAFAC_GTPase_members"/>
</dbReference>
<keyword evidence="11" id="KW-0342">GTP-binding</keyword>
<dbReference type="FunFam" id="2.40.30.10:FF:000060">
    <property type="entry name" value="elongation factor 1-alpha isoform X4"/>
    <property type="match status" value="1"/>
</dbReference>
<dbReference type="FunFam" id="2.40.30.10:FF:000020">
    <property type="entry name" value="Translation elongation factor EF-1"/>
    <property type="match status" value="1"/>
</dbReference>
<evidence type="ECO:0000259" key="14">
    <source>
        <dbReference type="PROSITE" id="PS51722"/>
    </source>
</evidence>
<evidence type="ECO:0000256" key="5">
    <source>
        <dbReference type="ARBA" id="ARBA00022723"/>
    </source>
</evidence>
<dbReference type="PROSITE" id="PS01358">
    <property type="entry name" value="ZF_RANBP2_1"/>
    <property type="match status" value="1"/>
</dbReference>
<gene>
    <name evidence="15" type="ORF">M569_15609</name>
</gene>
<dbReference type="GO" id="GO:0008270">
    <property type="term" value="F:zinc ion binding"/>
    <property type="evidence" value="ECO:0007669"/>
    <property type="project" value="UniProtKB-KW"/>
</dbReference>
<dbReference type="AlphaFoldDB" id="S8C443"/>
<keyword evidence="10" id="KW-0648">Protein biosynthesis</keyword>
<evidence type="ECO:0000256" key="1">
    <source>
        <dbReference type="ARBA" id="ARBA00003982"/>
    </source>
</evidence>
<comment type="caution">
    <text evidence="15">The sequence shown here is derived from an EMBL/GenBank/DDBJ whole genome shotgun (WGS) entry which is preliminary data.</text>
</comment>
<dbReference type="GO" id="GO:0006412">
    <property type="term" value="P:translation"/>
    <property type="evidence" value="ECO:0007669"/>
    <property type="project" value="UniProtKB-KW"/>
</dbReference>
<evidence type="ECO:0000256" key="10">
    <source>
        <dbReference type="ARBA" id="ARBA00022917"/>
    </source>
</evidence>
<dbReference type="GO" id="GO:0003924">
    <property type="term" value="F:GTPase activity"/>
    <property type="evidence" value="ECO:0007669"/>
    <property type="project" value="InterPro"/>
</dbReference>
<dbReference type="InterPro" id="IPR009000">
    <property type="entry name" value="Transl_B-barrel_sf"/>
</dbReference>
<dbReference type="InterPro" id="IPR054696">
    <property type="entry name" value="GTP-eEF1A_C"/>
</dbReference>
<keyword evidence="6" id="KW-0547">Nucleotide-binding</keyword>
<dbReference type="GO" id="GO:0005525">
    <property type="term" value="F:GTP binding"/>
    <property type="evidence" value="ECO:0007669"/>
    <property type="project" value="UniProtKB-KW"/>
</dbReference>
<keyword evidence="9" id="KW-0862">Zinc</keyword>
<organism evidence="15 16">
    <name type="scientific">Genlisea aurea</name>
    <dbReference type="NCBI Taxonomy" id="192259"/>
    <lineage>
        <taxon>Eukaryota</taxon>
        <taxon>Viridiplantae</taxon>
        <taxon>Streptophyta</taxon>
        <taxon>Embryophyta</taxon>
        <taxon>Tracheophyta</taxon>
        <taxon>Spermatophyta</taxon>
        <taxon>Magnoliopsida</taxon>
        <taxon>eudicotyledons</taxon>
        <taxon>Gunneridae</taxon>
        <taxon>Pentapetalae</taxon>
        <taxon>asterids</taxon>
        <taxon>lamiids</taxon>
        <taxon>Lamiales</taxon>
        <taxon>Lentibulariaceae</taxon>
        <taxon>Genlisea</taxon>
    </lineage>
</organism>
<dbReference type="InterPro" id="IPR036443">
    <property type="entry name" value="Znf_RanBP2_sf"/>
</dbReference>
<reference evidence="15 16" key="1">
    <citation type="journal article" date="2013" name="BMC Genomics">
        <title>The miniature genome of a carnivorous plant Genlisea aurea contains a low number of genes and short non-coding sequences.</title>
        <authorList>
            <person name="Leushkin E.V."/>
            <person name="Sutormin R.A."/>
            <person name="Nabieva E.R."/>
            <person name="Penin A.A."/>
            <person name="Kondrashov A.S."/>
            <person name="Logacheva M.D."/>
        </authorList>
    </citation>
    <scope>NUCLEOTIDE SEQUENCE [LARGE SCALE GENOMIC DNA]</scope>
</reference>
<comment type="similarity">
    <text evidence="3">Belongs to the TRAFAC class translation factor GTPase superfamily. Classic translation factor GTPase family. EF-Tu/EF-1A subfamily.</text>
</comment>
<evidence type="ECO:0000256" key="6">
    <source>
        <dbReference type="ARBA" id="ARBA00022741"/>
    </source>
</evidence>
<dbReference type="GO" id="GO:0005737">
    <property type="term" value="C:cytoplasm"/>
    <property type="evidence" value="ECO:0007669"/>
    <property type="project" value="UniProtKB-SubCell"/>
</dbReference>
<dbReference type="Gene3D" id="2.40.30.10">
    <property type="entry name" value="Translation factors"/>
    <property type="match status" value="2"/>
</dbReference>
<dbReference type="OrthoDB" id="342024at2759"/>
<keyword evidence="7" id="KW-0863">Zinc-finger</keyword>
<dbReference type="CDD" id="cd01883">
    <property type="entry name" value="EF1_alpha"/>
    <property type="match status" value="1"/>
</dbReference>
<dbReference type="SUPFAM" id="SSF50447">
    <property type="entry name" value="Translation proteins"/>
    <property type="match status" value="1"/>
</dbReference>
<keyword evidence="4" id="KW-0963">Cytoplasm</keyword>
<feature type="compositionally biased region" description="Low complexity" evidence="13">
    <location>
        <begin position="86"/>
        <end position="98"/>
    </location>
</feature>
<keyword evidence="16" id="KW-1185">Reference proteome</keyword>
<dbReference type="InterPro" id="IPR001876">
    <property type="entry name" value="Znf_RanBP2"/>
</dbReference>
<evidence type="ECO:0000256" key="2">
    <source>
        <dbReference type="ARBA" id="ARBA00004496"/>
    </source>
</evidence>
<evidence type="ECO:0000256" key="4">
    <source>
        <dbReference type="ARBA" id="ARBA00022490"/>
    </source>
</evidence>
<protein>
    <recommendedName>
        <fullName evidence="14">Tr-type G domain-containing protein</fullName>
    </recommendedName>
</protein>
<keyword evidence="5" id="KW-0479">Metal-binding</keyword>
<proteinExistence type="inferred from homology"/>
<evidence type="ECO:0000256" key="7">
    <source>
        <dbReference type="ARBA" id="ARBA00022771"/>
    </source>
</evidence>
<comment type="subcellular location">
    <subcellularLocation>
        <location evidence="2">Cytoplasm</location>
    </subcellularLocation>
</comment>
<dbReference type="SUPFAM" id="SSF90209">
    <property type="entry name" value="Ran binding protein zinc finger-like"/>
    <property type="match status" value="1"/>
</dbReference>
<dbReference type="EMBL" id="AUSU01008562">
    <property type="protein sequence ID" value="EPS59201.1"/>
    <property type="molecule type" value="Genomic_DNA"/>
</dbReference>
<dbReference type="SUPFAM" id="SSF52540">
    <property type="entry name" value="P-loop containing nucleoside triphosphate hydrolases"/>
    <property type="match status" value="1"/>
</dbReference>
<evidence type="ECO:0000256" key="8">
    <source>
        <dbReference type="ARBA" id="ARBA00022801"/>
    </source>
</evidence>
<dbReference type="Gene3D" id="3.40.50.300">
    <property type="entry name" value="P-loop containing nucleotide triphosphate hydrolases"/>
    <property type="match status" value="1"/>
</dbReference>
<evidence type="ECO:0000256" key="11">
    <source>
        <dbReference type="ARBA" id="ARBA00023134"/>
    </source>
</evidence>
<dbReference type="PANTHER" id="PTHR23115">
    <property type="entry name" value="TRANSLATION FACTOR"/>
    <property type="match status" value="1"/>
</dbReference>
<evidence type="ECO:0000256" key="9">
    <source>
        <dbReference type="ARBA" id="ARBA00022833"/>
    </source>
</evidence>
<keyword evidence="8" id="KW-0378">Hydrolase</keyword>
<feature type="domain" description="Tr-type G" evidence="14">
    <location>
        <begin position="128"/>
        <end position="352"/>
    </location>
</feature>
<dbReference type="Pfam" id="PF22594">
    <property type="entry name" value="GTP-eEF1A_C"/>
    <property type="match status" value="1"/>
</dbReference>
<feature type="region of interest" description="Disordered" evidence="13">
    <location>
        <begin position="83"/>
        <end position="114"/>
    </location>
</feature>
<evidence type="ECO:0000313" key="15">
    <source>
        <dbReference type="EMBL" id="EPS59201.1"/>
    </source>
</evidence>